<feature type="transmembrane region" description="Helical" evidence="6">
    <location>
        <begin position="86"/>
        <end position="106"/>
    </location>
</feature>
<sequence length="270" mass="28072">MSNIMAELVVTEFILLKVLLGGIFGFCLGLTGVGGGVLLIPMLQLFCGMSTVLAVGTASLISAMVKINASIVHVKASNVSWRQVCLLFIGAVPITILVTQVVVYFNQHPIHGELTQSFISMLVVVVMIGSLISVIYGAKKAESCVLADSHHSVKPSKAVLSGMFCGSVLGSTGVGGGVLLLPILNNVLKLDIKKSIGSSVVLALFLSATAAIGYAKGGQADSATAIWFVVGSFVGVPLSAWVLKRLTTRAIYAITLAVICSSLVMFVFVG</sequence>
<organism evidence="7 8">
    <name type="scientific">Vibrio astriarenae</name>
    <dbReference type="NCBI Taxonomy" id="1481923"/>
    <lineage>
        <taxon>Bacteria</taxon>
        <taxon>Pseudomonadati</taxon>
        <taxon>Pseudomonadota</taxon>
        <taxon>Gammaproteobacteria</taxon>
        <taxon>Vibrionales</taxon>
        <taxon>Vibrionaceae</taxon>
        <taxon>Vibrio</taxon>
    </lineage>
</organism>
<feature type="transmembrane region" description="Helical" evidence="6">
    <location>
        <begin position="52"/>
        <end position="74"/>
    </location>
</feature>
<feature type="transmembrane region" description="Helical" evidence="6">
    <location>
        <begin position="14"/>
        <end position="40"/>
    </location>
</feature>
<reference evidence="7 8" key="1">
    <citation type="submission" date="2020-01" db="EMBL/GenBank/DDBJ databases">
        <title>Whole genome and functional gene identification of agarase of Vibrio HN897.</title>
        <authorList>
            <person name="Liu Y."/>
            <person name="Zhao Z."/>
        </authorList>
    </citation>
    <scope>NUCLEOTIDE SEQUENCE [LARGE SCALE GENOMIC DNA]</scope>
    <source>
        <strain evidence="7 8">HN897</strain>
    </source>
</reference>
<accession>A0A7Z2YFM3</accession>
<evidence type="ECO:0000256" key="5">
    <source>
        <dbReference type="ARBA" id="ARBA00023136"/>
    </source>
</evidence>
<keyword evidence="3 6" id="KW-0812">Transmembrane</keyword>
<protein>
    <recommendedName>
        <fullName evidence="6">Probable membrane transporter protein</fullName>
    </recommendedName>
</protein>
<feature type="transmembrane region" description="Helical" evidence="6">
    <location>
        <begin position="250"/>
        <end position="269"/>
    </location>
</feature>
<keyword evidence="6" id="KW-1003">Cell membrane</keyword>
<dbReference type="AlphaFoldDB" id="A0A7Z2YFM3"/>
<comment type="similarity">
    <text evidence="2 6">Belongs to the 4-toluene sulfonate uptake permease (TSUP) (TC 2.A.102) family.</text>
</comment>
<dbReference type="GO" id="GO:0005886">
    <property type="term" value="C:plasma membrane"/>
    <property type="evidence" value="ECO:0007669"/>
    <property type="project" value="UniProtKB-SubCell"/>
</dbReference>
<dbReference type="KEGG" id="vas:GT360_19070"/>
<comment type="subcellular location">
    <subcellularLocation>
        <location evidence="6">Cell membrane</location>
        <topology evidence="6">Multi-pass membrane protein</topology>
    </subcellularLocation>
    <subcellularLocation>
        <location evidence="1">Membrane</location>
        <topology evidence="1">Multi-pass membrane protein</topology>
    </subcellularLocation>
</comment>
<name>A0A7Z2YFM3_9VIBR</name>
<dbReference type="InterPro" id="IPR002781">
    <property type="entry name" value="TM_pro_TauE-like"/>
</dbReference>
<dbReference type="Pfam" id="PF01925">
    <property type="entry name" value="TauE"/>
    <property type="match status" value="1"/>
</dbReference>
<evidence type="ECO:0000313" key="7">
    <source>
        <dbReference type="EMBL" id="QIA65628.1"/>
    </source>
</evidence>
<evidence type="ECO:0000256" key="4">
    <source>
        <dbReference type="ARBA" id="ARBA00022989"/>
    </source>
</evidence>
<dbReference type="Proteomes" id="UP000464262">
    <property type="component" value="Chromosome 2"/>
</dbReference>
<evidence type="ECO:0000313" key="8">
    <source>
        <dbReference type="Proteomes" id="UP000464262"/>
    </source>
</evidence>
<proteinExistence type="inferred from homology"/>
<keyword evidence="8" id="KW-1185">Reference proteome</keyword>
<feature type="transmembrane region" description="Helical" evidence="6">
    <location>
        <begin position="226"/>
        <end position="243"/>
    </location>
</feature>
<dbReference type="InterPro" id="IPR051598">
    <property type="entry name" value="TSUP/Inactive_protease-like"/>
</dbReference>
<dbReference type="PANTHER" id="PTHR43701:SF2">
    <property type="entry name" value="MEMBRANE TRANSPORTER PROTEIN YJNA-RELATED"/>
    <property type="match status" value="1"/>
</dbReference>
<evidence type="ECO:0000256" key="3">
    <source>
        <dbReference type="ARBA" id="ARBA00022692"/>
    </source>
</evidence>
<keyword evidence="4 6" id="KW-1133">Transmembrane helix</keyword>
<keyword evidence="5 6" id="KW-0472">Membrane</keyword>
<dbReference type="EMBL" id="CP047476">
    <property type="protein sequence ID" value="QIA65628.1"/>
    <property type="molecule type" value="Genomic_DNA"/>
</dbReference>
<feature type="transmembrane region" description="Helical" evidence="6">
    <location>
        <begin position="158"/>
        <end position="184"/>
    </location>
</feature>
<evidence type="ECO:0000256" key="6">
    <source>
        <dbReference type="RuleBase" id="RU363041"/>
    </source>
</evidence>
<gene>
    <name evidence="7" type="ORF">GT360_19070</name>
</gene>
<evidence type="ECO:0000256" key="1">
    <source>
        <dbReference type="ARBA" id="ARBA00004141"/>
    </source>
</evidence>
<dbReference type="PANTHER" id="PTHR43701">
    <property type="entry name" value="MEMBRANE TRANSPORTER PROTEIN MJ0441-RELATED"/>
    <property type="match status" value="1"/>
</dbReference>
<dbReference type="RefSeq" id="WP_164650527.1">
    <property type="nucleotide sequence ID" value="NZ_CP047476.1"/>
</dbReference>
<feature type="transmembrane region" description="Helical" evidence="6">
    <location>
        <begin position="196"/>
        <end position="214"/>
    </location>
</feature>
<feature type="transmembrane region" description="Helical" evidence="6">
    <location>
        <begin position="118"/>
        <end position="138"/>
    </location>
</feature>
<evidence type="ECO:0000256" key="2">
    <source>
        <dbReference type="ARBA" id="ARBA00009142"/>
    </source>
</evidence>